<feature type="non-terminal residue" evidence="1">
    <location>
        <position position="95"/>
    </location>
</feature>
<reference evidence="1" key="1">
    <citation type="journal article" date="2014" name="Front. Microbiol.">
        <title>High frequency of phylogenetically diverse reductive dehalogenase-homologous genes in deep subseafloor sedimentary metagenomes.</title>
        <authorList>
            <person name="Kawai M."/>
            <person name="Futagami T."/>
            <person name="Toyoda A."/>
            <person name="Takaki Y."/>
            <person name="Nishi S."/>
            <person name="Hori S."/>
            <person name="Arai W."/>
            <person name="Tsubouchi T."/>
            <person name="Morono Y."/>
            <person name="Uchiyama I."/>
            <person name="Ito T."/>
            <person name="Fujiyama A."/>
            <person name="Inagaki F."/>
            <person name="Takami H."/>
        </authorList>
    </citation>
    <scope>NUCLEOTIDE SEQUENCE</scope>
    <source>
        <strain evidence="1">Expedition CK06-06</strain>
    </source>
</reference>
<sequence length="95" mass="9837">MTKSGGFPIAFTTLAIVALTVTACFPGNISSSSAPGEGLSQQTQAVPVGDGGSYTDVSATGLAAMLEAKDFPLVNVHIPYEREIEGTDLFIPFDK</sequence>
<dbReference type="EMBL" id="BARS01012847">
    <property type="protein sequence ID" value="GAF90802.1"/>
    <property type="molecule type" value="Genomic_DNA"/>
</dbReference>
<gene>
    <name evidence="1" type="ORF">S01H1_22667</name>
</gene>
<name>X0TRL7_9ZZZZ</name>
<proteinExistence type="predicted"/>
<protein>
    <submittedName>
        <fullName evidence="1">Uncharacterized protein</fullName>
    </submittedName>
</protein>
<dbReference type="PROSITE" id="PS51257">
    <property type="entry name" value="PROKAR_LIPOPROTEIN"/>
    <property type="match status" value="1"/>
</dbReference>
<organism evidence="1">
    <name type="scientific">marine sediment metagenome</name>
    <dbReference type="NCBI Taxonomy" id="412755"/>
    <lineage>
        <taxon>unclassified sequences</taxon>
        <taxon>metagenomes</taxon>
        <taxon>ecological metagenomes</taxon>
    </lineage>
</organism>
<evidence type="ECO:0000313" key="1">
    <source>
        <dbReference type="EMBL" id="GAF90802.1"/>
    </source>
</evidence>
<comment type="caution">
    <text evidence="1">The sequence shown here is derived from an EMBL/GenBank/DDBJ whole genome shotgun (WGS) entry which is preliminary data.</text>
</comment>
<dbReference type="AlphaFoldDB" id="X0TRL7"/>
<accession>X0TRL7</accession>